<sequence>MLLSAIYMAILSAYPAAFSCLSGDLLSSAIPTSPASISTSPYRRSTANMKSRGARGHPCRIPLVTFSALNNCPFAMNLTVVPA</sequence>
<evidence type="ECO:0000313" key="3">
    <source>
        <dbReference type="EMBL" id="KAE9093624.1"/>
    </source>
</evidence>
<reference evidence="6 7" key="1">
    <citation type="submission" date="2018-09" db="EMBL/GenBank/DDBJ databases">
        <title>Genomic investigation of the strawberry pathogen Phytophthora fragariae indicates pathogenicity is determined by transcriptional variation in three key races.</title>
        <authorList>
            <person name="Adams T.M."/>
            <person name="Armitage A.D."/>
            <person name="Sobczyk M.K."/>
            <person name="Bates H.J."/>
            <person name="Dunwell J.M."/>
            <person name="Nellist C.F."/>
            <person name="Harrison R.J."/>
        </authorList>
    </citation>
    <scope>NUCLEOTIDE SEQUENCE [LARGE SCALE GENOMIC DNA]</scope>
    <source>
        <strain evidence="4 7">BC-23</strain>
        <strain evidence="5 8">NOV-77</strain>
        <strain evidence="3 9">ONT-3</strain>
        <strain evidence="2 6">SCRP245</strain>
    </source>
</reference>
<proteinExistence type="predicted"/>
<evidence type="ECO:0000313" key="6">
    <source>
        <dbReference type="Proteomes" id="UP000460718"/>
    </source>
</evidence>
<evidence type="ECO:0000313" key="9">
    <source>
        <dbReference type="Proteomes" id="UP000488956"/>
    </source>
</evidence>
<protein>
    <recommendedName>
        <fullName evidence="10">Secreted protein</fullName>
    </recommendedName>
</protein>
<dbReference type="EMBL" id="QXFW01001955">
    <property type="protein sequence ID" value="KAE8983762.1"/>
    <property type="molecule type" value="Genomic_DNA"/>
</dbReference>
<accession>A0A6A3IPV5</accession>
<dbReference type="Proteomes" id="UP000486351">
    <property type="component" value="Unassembled WGS sequence"/>
</dbReference>
<keyword evidence="1" id="KW-0732">Signal</keyword>
<feature type="chain" id="PRO_5036164412" description="Secreted protein" evidence="1">
    <location>
        <begin position="20"/>
        <end position="83"/>
    </location>
</feature>
<dbReference type="EMBL" id="QXFX01001256">
    <property type="protein sequence ID" value="KAE9093624.1"/>
    <property type="molecule type" value="Genomic_DNA"/>
</dbReference>
<evidence type="ECO:0000313" key="4">
    <source>
        <dbReference type="EMBL" id="KAE9206258.1"/>
    </source>
</evidence>
<evidence type="ECO:0008006" key="10">
    <source>
        <dbReference type="Google" id="ProtNLM"/>
    </source>
</evidence>
<gene>
    <name evidence="4" type="ORF">PF004_g17347</name>
    <name evidence="5" type="ORF">PF008_g20010</name>
    <name evidence="3" type="ORF">PF010_g17411</name>
    <name evidence="2" type="ORF">PF011_g21050</name>
</gene>
<evidence type="ECO:0000313" key="2">
    <source>
        <dbReference type="EMBL" id="KAE8983762.1"/>
    </source>
</evidence>
<evidence type="ECO:0000313" key="7">
    <source>
        <dbReference type="Proteomes" id="UP000476176"/>
    </source>
</evidence>
<dbReference type="EMBL" id="QXFY01001666">
    <property type="protein sequence ID" value="KAE9312243.1"/>
    <property type="molecule type" value="Genomic_DNA"/>
</dbReference>
<name>A0A6A3IPV5_9STRA</name>
<dbReference type="Proteomes" id="UP000476176">
    <property type="component" value="Unassembled WGS sequence"/>
</dbReference>
<dbReference type="EMBL" id="QXGC01001294">
    <property type="protein sequence ID" value="KAE9206258.1"/>
    <property type="molecule type" value="Genomic_DNA"/>
</dbReference>
<evidence type="ECO:0000256" key="1">
    <source>
        <dbReference type="SAM" id="SignalP"/>
    </source>
</evidence>
<dbReference type="Proteomes" id="UP000488956">
    <property type="component" value="Unassembled WGS sequence"/>
</dbReference>
<dbReference type="AlphaFoldDB" id="A0A6A3IPV5"/>
<comment type="caution">
    <text evidence="2">The sequence shown here is derived from an EMBL/GenBank/DDBJ whole genome shotgun (WGS) entry which is preliminary data.</text>
</comment>
<evidence type="ECO:0000313" key="8">
    <source>
        <dbReference type="Proteomes" id="UP000486351"/>
    </source>
</evidence>
<dbReference type="Proteomes" id="UP000460718">
    <property type="component" value="Unassembled WGS sequence"/>
</dbReference>
<evidence type="ECO:0000313" key="5">
    <source>
        <dbReference type="EMBL" id="KAE9312243.1"/>
    </source>
</evidence>
<feature type="signal peptide" evidence="1">
    <location>
        <begin position="1"/>
        <end position="19"/>
    </location>
</feature>
<organism evidence="2 6">
    <name type="scientific">Phytophthora fragariae</name>
    <dbReference type="NCBI Taxonomy" id="53985"/>
    <lineage>
        <taxon>Eukaryota</taxon>
        <taxon>Sar</taxon>
        <taxon>Stramenopiles</taxon>
        <taxon>Oomycota</taxon>
        <taxon>Peronosporomycetes</taxon>
        <taxon>Peronosporales</taxon>
        <taxon>Peronosporaceae</taxon>
        <taxon>Phytophthora</taxon>
    </lineage>
</organism>